<organism evidence="2 3">
    <name type="scientific">Xenorhabdus santafensis</name>
    <dbReference type="NCBI Taxonomy" id="2582833"/>
    <lineage>
        <taxon>Bacteria</taxon>
        <taxon>Pseudomonadati</taxon>
        <taxon>Pseudomonadota</taxon>
        <taxon>Gammaproteobacteria</taxon>
        <taxon>Enterobacterales</taxon>
        <taxon>Morganellaceae</taxon>
        <taxon>Xenorhabdus</taxon>
    </lineage>
</organism>
<name>A0ABU4S982_9GAMM</name>
<accession>A0ABU4S982</accession>
<dbReference type="Gene3D" id="2.60.120.1230">
    <property type="match status" value="1"/>
</dbReference>
<evidence type="ECO:0000259" key="1">
    <source>
        <dbReference type="Pfam" id="PF20944"/>
    </source>
</evidence>
<feature type="domain" description="Metalloprotease StcE beta-sandwich" evidence="1">
    <location>
        <begin position="108"/>
        <end position="175"/>
    </location>
</feature>
<gene>
    <name evidence="2" type="ORF">FE392_08475</name>
</gene>
<dbReference type="Proteomes" id="UP001271890">
    <property type="component" value="Unassembled WGS sequence"/>
</dbReference>
<sequence length="259" mass="28783">MEFYFLEKNIPFTVHITIPFANISDGDYIVTYAVTDSANVRHSKPSHVKIINTGRAPIPSLYFTRENNSDLISKNSVTAILCNAPTIDNIRVIFYLAARMPVSSKLYTYMTTGNGNWSPLIVLPTTAKDGAYIIFTSHANYNGFVSISSKPSADINVHLDDVYVFQYSTDSRKWTYHLGLGNNEFPTSGDDVIYITPNDIIPSAYFIDTGGLPQIVKNTNPNGQATAVIASNKIENLTVFAMLYDDNTKHDSMEVNFIP</sequence>
<protein>
    <recommendedName>
        <fullName evidence="1">Metalloprotease StcE beta-sandwich domain-containing protein</fullName>
    </recommendedName>
</protein>
<comment type="caution">
    <text evidence="2">The sequence shown here is derived from an EMBL/GenBank/DDBJ whole genome shotgun (WGS) entry which is preliminary data.</text>
</comment>
<reference evidence="3" key="1">
    <citation type="journal article" date="2024" name="Toxins">
        <title>Genome Sequence Analysis of Native Xenorhabdus Strains Isolated from Entomopathogenic Nematodes in Argentina.</title>
        <authorList>
            <person name="Palma L."/>
            <person name="Frizzo L."/>
            <person name="Kaiser S."/>
            <person name="Berry C."/>
            <person name="Caballero P."/>
            <person name="Bode H.B."/>
            <person name="Del Valle E.E."/>
        </authorList>
    </citation>
    <scope>NUCLEOTIDE SEQUENCE [LARGE SCALE GENOMIC DNA]</scope>
    <source>
        <strain evidence="3">12</strain>
    </source>
</reference>
<evidence type="ECO:0000313" key="2">
    <source>
        <dbReference type="EMBL" id="MDX7987364.1"/>
    </source>
</evidence>
<evidence type="ECO:0000313" key="3">
    <source>
        <dbReference type="Proteomes" id="UP001271890"/>
    </source>
</evidence>
<keyword evidence="3" id="KW-1185">Reference proteome</keyword>
<dbReference type="InterPro" id="IPR048990">
    <property type="entry name" value="StcE_b-sandwich"/>
</dbReference>
<dbReference type="EMBL" id="VCDN01000029">
    <property type="protein sequence ID" value="MDX7987364.1"/>
    <property type="molecule type" value="Genomic_DNA"/>
</dbReference>
<proteinExistence type="predicted"/>
<dbReference type="Pfam" id="PF20944">
    <property type="entry name" value="StcE_b-sandwich"/>
    <property type="match status" value="1"/>
</dbReference>